<dbReference type="Proteomes" id="UP000318878">
    <property type="component" value="Unassembled WGS sequence"/>
</dbReference>
<dbReference type="AlphaFoldDB" id="A0A5C5VKW0"/>
<dbReference type="EMBL" id="SJPF01000001">
    <property type="protein sequence ID" value="TWT38607.1"/>
    <property type="molecule type" value="Genomic_DNA"/>
</dbReference>
<protein>
    <recommendedName>
        <fullName evidence="3">STAS/SEC14 domain-containing protein</fullName>
    </recommendedName>
</protein>
<comment type="caution">
    <text evidence="1">The sequence shown here is derived from an EMBL/GenBank/DDBJ whole genome shotgun (WGS) entry which is preliminary data.</text>
</comment>
<reference evidence="1 2" key="1">
    <citation type="submission" date="2019-02" db="EMBL/GenBank/DDBJ databases">
        <title>Deep-cultivation of Planctomycetes and their phenomic and genomic characterization uncovers novel biology.</title>
        <authorList>
            <person name="Wiegand S."/>
            <person name="Jogler M."/>
            <person name="Boedeker C."/>
            <person name="Pinto D."/>
            <person name="Vollmers J."/>
            <person name="Rivas-Marin E."/>
            <person name="Kohn T."/>
            <person name="Peeters S.H."/>
            <person name="Heuer A."/>
            <person name="Rast P."/>
            <person name="Oberbeckmann S."/>
            <person name="Bunk B."/>
            <person name="Jeske O."/>
            <person name="Meyerdierks A."/>
            <person name="Storesund J.E."/>
            <person name="Kallscheuer N."/>
            <person name="Luecker S."/>
            <person name="Lage O.M."/>
            <person name="Pohl T."/>
            <person name="Merkel B.J."/>
            <person name="Hornburger P."/>
            <person name="Mueller R.-W."/>
            <person name="Bruemmer F."/>
            <person name="Labrenz M."/>
            <person name="Spormann A.M."/>
            <person name="Op Den Camp H."/>
            <person name="Overmann J."/>
            <person name="Amann R."/>
            <person name="Jetten M.S.M."/>
            <person name="Mascher T."/>
            <person name="Medema M.H."/>
            <person name="Devos D.P."/>
            <person name="Kaster A.-K."/>
            <person name="Ovreas L."/>
            <person name="Rohde M."/>
            <person name="Galperin M.Y."/>
            <person name="Jogler C."/>
        </authorList>
    </citation>
    <scope>NUCLEOTIDE SEQUENCE [LARGE SCALE GENOMIC DNA]</scope>
    <source>
        <strain evidence="1 2">Enr8</strain>
    </source>
</reference>
<gene>
    <name evidence="1" type="ORF">Enr8_03000</name>
</gene>
<sequence>MTARVEFATENDLLIANVTGSWEKASDSLAAFSKIVAQAEGAGLYRVLYLSEVRGRIPTTLEGHFLGQRAAAIMEPLTLGYVSLLKGDEEMEESVRFAMQVATNRGLQGRIFATGAEARYWLSQQPIRRVMQR</sequence>
<name>A0A5C5VKW0_9BACT</name>
<accession>A0A5C5VKW0</accession>
<evidence type="ECO:0000313" key="1">
    <source>
        <dbReference type="EMBL" id="TWT38607.1"/>
    </source>
</evidence>
<proteinExistence type="predicted"/>
<evidence type="ECO:0000313" key="2">
    <source>
        <dbReference type="Proteomes" id="UP000318878"/>
    </source>
</evidence>
<dbReference type="RefSeq" id="WP_146428847.1">
    <property type="nucleotide sequence ID" value="NZ_SJPF01000001.1"/>
</dbReference>
<keyword evidence="2" id="KW-1185">Reference proteome</keyword>
<organism evidence="1 2">
    <name type="scientific">Blastopirellula retiformator</name>
    <dbReference type="NCBI Taxonomy" id="2527970"/>
    <lineage>
        <taxon>Bacteria</taxon>
        <taxon>Pseudomonadati</taxon>
        <taxon>Planctomycetota</taxon>
        <taxon>Planctomycetia</taxon>
        <taxon>Pirellulales</taxon>
        <taxon>Pirellulaceae</taxon>
        <taxon>Blastopirellula</taxon>
    </lineage>
</organism>
<dbReference type="OrthoDB" id="9849951at2"/>
<evidence type="ECO:0008006" key="3">
    <source>
        <dbReference type="Google" id="ProtNLM"/>
    </source>
</evidence>